<dbReference type="SUPFAM" id="SSF50978">
    <property type="entry name" value="WD40 repeat-like"/>
    <property type="match status" value="1"/>
</dbReference>
<dbReference type="PANTHER" id="PTHR10039">
    <property type="entry name" value="AMELOGENIN"/>
    <property type="match status" value="1"/>
</dbReference>
<dbReference type="Gene3D" id="2.130.10.10">
    <property type="entry name" value="YVTN repeat-like/Quinoprotein amine dehydrogenase"/>
    <property type="match status" value="1"/>
</dbReference>
<dbReference type="VEuPathDB" id="FungiDB:BD410DRAFT_871159"/>
<sequence length="840" mass="94831">MTSLTDTWQPLLNKLKIFSELVDKIAEVVHPYAKMAWSVLSACHKTIVAQGDRDDRIQRLYKIMDDVYTNVIEAESSRIESHTQLIAVMSRQTIECGYFITSYAKNKNFWMRLVKNAISSADTAIDGFQSKFDDLKKQFHEEAIRSTEITVMHTEILVANILDEVKNLVDLRDLPYANDARFRSDKQCLAGTREEILDEIANWINNTDNLQNIFLLCGAAGTGKSAIAHTIAKRFELLGHLGSSYCFRRSNQANRHPGNLFSTVAVDLAYHSTQIKNALHAVIQSNRSLRTTQDVATQFENFILKPVKDITAAGPIVIVIDALDESGDYQSRSEMLAVLAKEMTGLPPHFRVLLTSRLEDDIHNFFNGNDSVKLKHMNSISVISTDQDIFAYIQFQLSNFNGRHLAEFDEVKCRLLTIQSEHLFQWAYVACGFIKGVDGKAGSVPIKRYSLLMDNTLLPHKGLKPLYKLYLDILTQLFDSDDQAVMKHFTSVMGKIITAVEPLSIDSLCAMQTAADSSIFKSDIISIVQFMGSLLSGVMEVDHFKYIQPLHTSFSDFLTNKSQSGDFHVDVSEQHLNMAQACLNVMREELKFNICKLKTSYKLNKDVCNLNELVLQNISQQLSYSCKFWIYHFYQESFDSNLQMNIKIFLYEKLLYWLEVLSVLNKSDQAPKILSLFLKLNMNNDMKNFVKDAIQFVSVFGNVIAQSVPHIYLSALPFAPKTSLLAQHYLPQISQTLMIESGKVYDWPVLQHILEGHNDIITSVAFSPDSKYIASGSLDKTIRVWDTETGMVICGPLKGHTHHIISLAFSSSGKHIVSGSNDKTIRVWETDTGAVTLGPL</sequence>
<feature type="repeat" description="WD" evidence="3">
    <location>
        <begin position="797"/>
        <end position="838"/>
    </location>
</feature>
<dbReference type="PROSITE" id="PS50294">
    <property type="entry name" value="WD_REPEATS_REGION"/>
    <property type="match status" value="2"/>
</dbReference>
<dbReference type="SUPFAM" id="SSF52540">
    <property type="entry name" value="P-loop containing nucleoside triphosphate hydrolases"/>
    <property type="match status" value="1"/>
</dbReference>
<dbReference type="STRING" id="50990.A0A4Y7PZ14"/>
<keyword evidence="6" id="KW-1185">Reference proteome</keyword>
<dbReference type="Proteomes" id="UP000294933">
    <property type="component" value="Unassembled WGS sequence"/>
</dbReference>
<dbReference type="SMART" id="SM00320">
    <property type="entry name" value="WD40"/>
    <property type="match status" value="2"/>
</dbReference>
<evidence type="ECO:0000259" key="4">
    <source>
        <dbReference type="Pfam" id="PF24883"/>
    </source>
</evidence>
<dbReference type="InterPro" id="IPR019775">
    <property type="entry name" value="WD40_repeat_CS"/>
</dbReference>
<name>A0A4Y7PZ14_9AGAM</name>
<feature type="repeat" description="WD" evidence="3">
    <location>
        <begin position="754"/>
        <end position="790"/>
    </location>
</feature>
<evidence type="ECO:0000256" key="1">
    <source>
        <dbReference type="ARBA" id="ARBA00022574"/>
    </source>
</evidence>
<evidence type="ECO:0000256" key="2">
    <source>
        <dbReference type="ARBA" id="ARBA00022737"/>
    </source>
</evidence>
<keyword evidence="1 3" id="KW-0853">WD repeat</keyword>
<proteinExistence type="predicted"/>
<feature type="non-terminal residue" evidence="5">
    <location>
        <position position="840"/>
    </location>
</feature>
<dbReference type="InterPro" id="IPR056884">
    <property type="entry name" value="NPHP3-like_N"/>
</dbReference>
<evidence type="ECO:0000313" key="6">
    <source>
        <dbReference type="Proteomes" id="UP000294933"/>
    </source>
</evidence>
<dbReference type="AlphaFoldDB" id="A0A4Y7PZ14"/>
<dbReference type="InterPro" id="IPR015943">
    <property type="entry name" value="WD40/YVTN_repeat-like_dom_sf"/>
</dbReference>
<dbReference type="InterPro" id="IPR036322">
    <property type="entry name" value="WD40_repeat_dom_sf"/>
</dbReference>
<dbReference type="PROSITE" id="PS50082">
    <property type="entry name" value="WD_REPEATS_2"/>
    <property type="match status" value="2"/>
</dbReference>
<accession>A0A4Y7PZ14</accession>
<organism evidence="5 6">
    <name type="scientific">Rickenella mellea</name>
    <dbReference type="NCBI Taxonomy" id="50990"/>
    <lineage>
        <taxon>Eukaryota</taxon>
        <taxon>Fungi</taxon>
        <taxon>Dikarya</taxon>
        <taxon>Basidiomycota</taxon>
        <taxon>Agaricomycotina</taxon>
        <taxon>Agaricomycetes</taxon>
        <taxon>Hymenochaetales</taxon>
        <taxon>Rickenellaceae</taxon>
        <taxon>Rickenella</taxon>
    </lineage>
</organism>
<dbReference type="Pfam" id="PF00400">
    <property type="entry name" value="WD40"/>
    <property type="match status" value="2"/>
</dbReference>
<reference evidence="5 6" key="1">
    <citation type="submission" date="2018-06" db="EMBL/GenBank/DDBJ databases">
        <title>A transcriptomic atlas of mushroom development highlights an independent origin of complex multicellularity.</title>
        <authorList>
            <consortium name="DOE Joint Genome Institute"/>
            <person name="Krizsan K."/>
            <person name="Almasi E."/>
            <person name="Merenyi Z."/>
            <person name="Sahu N."/>
            <person name="Viragh M."/>
            <person name="Koszo T."/>
            <person name="Mondo S."/>
            <person name="Kiss B."/>
            <person name="Balint B."/>
            <person name="Kues U."/>
            <person name="Barry K."/>
            <person name="Hegedus J.C."/>
            <person name="Henrissat B."/>
            <person name="Johnson J."/>
            <person name="Lipzen A."/>
            <person name="Ohm R."/>
            <person name="Nagy I."/>
            <person name="Pangilinan J."/>
            <person name="Yan J."/>
            <person name="Xiong Y."/>
            <person name="Grigoriev I.V."/>
            <person name="Hibbett D.S."/>
            <person name="Nagy L.G."/>
        </authorList>
    </citation>
    <scope>NUCLEOTIDE SEQUENCE [LARGE SCALE GENOMIC DNA]</scope>
    <source>
        <strain evidence="5 6">SZMC22713</strain>
    </source>
</reference>
<dbReference type="InterPro" id="IPR027417">
    <property type="entry name" value="P-loop_NTPase"/>
</dbReference>
<evidence type="ECO:0000313" key="5">
    <source>
        <dbReference type="EMBL" id="TDL20643.1"/>
    </source>
</evidence>
<protein>
    <recommendedName>
        <fullName evidence="4">Nephrocystin 3-like N-terminal domain-containing protein</fullName>
    </recommendedName>
</protein>
<gene>
    <name evidence="5" type="ORF">BD410DRAFT_871159</name>
</gene>
<dbReference type="InterPro" id="IPR001680">
    <property type="entry name" value="WD40_rpt"/>
</dbReference>
<dbReference type="Pfam" id="PF24883">
    <property type="entry name" value="NPHP3_N"/>
    <property type="match status" value="1"/>
</dbReference>
<dbReference type="PANTHER" id="PTHR10039:SF17">
    <property type="entry name" value="FUNGAL STAND N-TERMINAL GOODBYE DOMAIN-CONTAINING PROTEIN-RELATED"/>
    <property type="match status" value="1"/>
</dbReference>
<dbReference type="Gene3D" id="3.40.50.300">
    <property type="entry name" value="P-loop containing nucleotide triphosphate hydrolases"/>
    <property type="match status" value="1"/>
</dbReference>
<keyword evidence="2" id="KW-0677">Repeat</keyword>
<evidence type="ECO:0000256" key="3">
    <source>
        <dbReference type="PROSITE-ProRule" id="PRU00221"/>
    </source>
</evidence>
<feature type="domain" description="Nephrocystin 3-like N-terminal" evidence="4">
    <location>
        <begin position="191"/>
        <end position="357"/>
    </location>
</feature>
<dbReference type="PROSITE" id="PS00678">
    <property type="entry name" value="WD_REPEATS_1"/>
    <property type="match status" value="2"/>
</dbReference>
<dbReference type="EMBL" id="ML170186">
    <property type="protein sequence ID" value="TDL20643.1"/>
    <property type="molecule type" value="Genomic_DNA"/>
</dbReference>
<dbReference type="OrthoDB" id="163438at2759"/>